<protein>
    <recommendedName>
        <fullName evidence="3">Outer membrane protein beta-barrel domain-containing protein</fullName>
    </recommendedName>
</protein>
<name>A0ABW5TQV0_9SPHI</name>
<gene>
    <name evidence="1" type="ORF">ACFSSE_07925</name>
</gene>
<organism evidence="1 2">
    <name type="scientific">Pedobacter alpinus</name>
    <dbReference type="NCBI Taxonomy" id="1590643"/>
    <lineage>
        <taxon>Bacteria</taxon>
        <taxon>Pseudomonadati</taxon>
        <taxon>Bacteroidota</taxon>
        <taxon>Sphingobacteriia</taxon>
        <taxon>Sphingobacteriales</taxon>
        <taxon>Sphingobacteriaceae</taxon>
        <taxon>Pedobacter</taxon>
    </lineage>
</organism>
<evidence type="ECO:0000313" key="2">
    <source>
        <dbReference type="Proteomes" id="UP001597546"/>
    </source>
</evidence>
<dbReference type="RefSeq" id="WP_379045586.1">
    <property type="nucleotide sequence ID" value="NZ_JBHSKW010000056.1"/>
</dbReference>
<dbReference type="Proteomes" id="UP001597546">
    <property type="component" value="Unassembled WGS sequence"/>
</dbReference>
<keyword evidence="2" id="KW-1185">Reference proteome</keyword>
<comment type="caution">
    <text evidence="1">The sequence shown here is derived from an EMBL/GenBank/DDBJ whole genome shotgun (WGS) entry which is preliminary data.</text>
</comment>
<reference evidence="2" key="1">
    <citation type="journal article" date="2019" name="Int. J. Syst. Evol. Microbiol.">
        <title>The Global Catalogue of Microorganisms (GCM) 10K type strain sequencing project: providing services to taxonomists for standard genome sequencing and annotation.</title>
        <authorList>
            <consortium name="The Broad Institute Genomics Platform"/>
            <consortium name="The Broad Institute Genome Sequencing Center for Infectious Disease"/>
            <person name="Wu L."/>
            <person name="Ma J."/>
        </authorList>
    </citation>
    <scope>NUCLEOTIDE SEQUENCE [LARGE SCALE GENOMIC DNA]</scope>
    <source>
        <strain evidence="2">KCTC 42456</strain>
    </source>
</reference>
<dbReference type="EMBL" id="JBHULV010000024">
    <property type="protein sequence ID" value="MFD2731632.1"/>
    <property type="molecule type" value="Genomic_DNA"/>
</dbReference>
<sequence length="245" mass="27072">MVKSSVIYIFCVLATFNVYAQKEKKAIFSYVAINAGTFLATQTKIESNETGKLLEKYNSPGVSFGLTYTAEKSHFFMSGGLNARILPVGYQILIKNKDLTGNPANIGSDDLHIKSSEYFFQILSVPFKIGYQTLENNAKQKFWVNAGVEANFTSGQGLDAGYMRTETHPTTYPTFILGGGVSKVQKNGDQLRFGLEYNISNTTIINGTYDVTLKNSSANGTFSDTGTYIGFNFAYAFKLKKHNHN</sequence>
<proteinExistence type="predicted"/>
<accession>A0ABW5TQV0</accession>
<evidence type="ECO:0000313" key="1">
    <source>
        <dbReference type="EMBL" id="MFD2731632.1"/>
    </source>
</evidence>
<evidence type="ECO:0008006" key="3">
    <source>
        <dbReference type="Google" id="ProtNLM"/>
    </source>
</evidence>